<dbReference type="RefSeq" id="WP_337717101.1">
    <property type="nucleotide sequence ID" value="NZ_JBBEUB010000005.1"/>
</dbReference>
<evidence type="ECO:0000313" key="7">
    <source>
        <dbReference type="Proteomes" id="UP001378956"/>
    </source>
</evidence>
<dbReference type="SMART" id="SM00257">
    <property type="entry name" value="LysM"/>
    <property type="match status" value="1"/>
</dbReference>
<proteinExistence type="predicted"/>
<accession>A0ABU8NPA1</accession>
<evidence type="ECO:0000256" key="1">
    <source>
        <dbReference type="ARBA" id="ARBA00022529"/>
    </source>
</evidence>
<evidence type="ECO:0000259" key="5">
    <source>
        <dbReference type="PROSITE" id="PS51782"/>
    </source>
</evidence>
<dbReference type="InterPro" id="IPR051056">
    <property type="entry name" value="Glycosyl_Hydrolase_73"/>
</dbReference>
<dbReference type="Gene3D" id="3.10.350.10">
    <property type="entry name" value="LysM domain"/>
    <property type="match status" value="1"/>
</dbReference>
<dbReference type="Proteomes" id="UP001378956">
    <property type="component" value="Unassembled WGS sequence"/>
</dbReference>
<dbReference type="PANTHER" id="PTHR33308:SF9">
    <property type="entry name" value="PEPTIDOGLYCAN HYDROLASE FLGJ"/>
    <property type="match status" value="1"/>
</dbReference>
<dbReference type="InterPro" id="IPR018392">
    <property type="entry name" value="LysM"/>
</dbReference>
<dbReference type="SMART" id="SM00047">
    <property type="entry name" value="LYZ2"/>
    <property type="match status" value="1"/>
</dbReference>
<dbReference type="PROSITE" id="PS51257">
    <property type="entry name" value="PROKAR_LIPOPROTEIN"/>
    <property type="match status" value="1"/>
</dbReference>
<evidence type="ECO:0000256" key="3">
    <source>
        <dbReference type="ARBA" id="ARBA00022801"/>
    </source>
</evidence>
<evidence type="ECO:0000313" key="6">
    <source>
        <dbReference type="EMBL" id="MEJ2904084.1"/>
    </source>
</evidence>
<evidence type="ECO:0000256" key="2">
    <source>
        <dbReference type="ARBA" id="ARBA00022638"/>
    </source>
</evidence>
<organism evidence="6 7">
    <name type="scientific">Pedobacter panaciterrae</name>
    <dbReference type="NCBI Taxonomy" id="363849"/>
    <lineage>
        <taxon>Bacteria</taxon>
        <taxon>Pseudomonadati</taxon>
        <taxon>Bacteroidota</taxon>
        <taxon>Sphingobacteriia</taxon>
        <taxon>Sphingobacteriales</taxon>
        <taxon>Sphingobacteriaceae</taxon>
        <taxon>Pedobacter</taxon>
    </lineage>
</organism>
<evidence type="ECO:0000256" key="4">
    <source>
        <dbReference type="ARBA" id="ARBA00032108"/>
    </source>
</evidence>
<keyword evidence="1" id="KW-0929">Antimicrobial</keyword>
<keyword evidence="7" id="KW-1185">Reference proteome</keyword>
<comment type="caution">
    <text evidence="6">The sequence shown here is derived from an EMBL/GenBank/DDBJ whole genome shotgun (WGS) entry which is preliminary data.</text>
</comment>
<dbReference type="PANTHER" id="PTHR33308">
    <property type="entry name" value="PEPTIDOGLYCAN HYDROLASE FLGJ"/>
    <property type="match status" value="1"/>
</dbReference>
<feature type="domain" description="LysM" evidence="5">
    <location>
        <begin position="256"/>
        <end position="299"/>
    </location>
</feature>
<protein>
    <recommendedName>
        <fullName evidence="4">Peptidoglycan hydrolase</fullName>
    </recommendedName>
</protein>
<dbReference type="EMBL" id="JBBEUB010000005">
    <property type="protein sequence ID" value="MEJ2904084.1"/>
    <property type="molecule type" value="Genomic_DNA"/>
</dbReference>
<dbReference type="Gene3D" id="1.10.530.10">
    <property type="match status" value="1"/>
</dbReference>
<keyword evidence="3" id="KW-0378">Hydrolase</keyword>
<dbReference type="Pfam" id="PF01476">
    <property type="entry name" value="LysM"/>
    <property type="match status" value="1"/>
</dbReference>
<name>A0ABU8NPA1_9SPHI</name>
<dbReference type="PROSITE" id="PS51782">
    <property type="entry name" value="LYSM"/>
    <property type="match status" value="1"/>
</dbReference>
<dbReference type="InterPro" id="IPR002901">
    <property type="entry name" value="MGlyc_endo_b_GlcNAc-like_dom"/>
</dbReference>
<dbReference type="SUPFAM" id="SSF54106">
    <property type="entry name" value="LysM domain"/>
    <property type="match status" value="1"/>
</dbReference>
<dbReference type="CDD" id="cd00118">
    <property type="entry name" value="LysM"/>
    <property type="match status" value="1"/>
</dbReference>
<sequence>MNKRIIILASAVLFFSACKTKKYSRNNKAIEKAADKANPEYKSRTTVMYIDEFKGVAIEEMNKYGIPASITLAQGIIESGSGNSSLAKYANNHFGIKCTSEWKGKGYYKDDDKANDCFRVYKDARESYRDHSEFLRRKRYSALFELDKNDYKNWAVGLKQAGYATNPKYPDLLINTIEKYQLYFYDLPESENEKLKREDRVFSEINANIPQEKKKFTPVATPPSKQVIKTPDTLKISTPAVVINTPDPVGSTTLENPYTVKQGDTLYNISKRFNISVDDIKALNNLADTGIKIGQKLVLVK</sequence>
<reference evidence="6 7" key="1">
    <citation type="submission" date="2024-03" db="EMBL/GenBank/DDBJ databases">
        <title>Sequence of Lycoming College Course Isolates.</title>
        <authorList>
            <person name="Plotts O."/>
            <person name="Newman J."/>
        </authorList>
    </citation>
    <scope>NUCLEOTIDE SEQUENCE [LARGE SCALE GENOMIC DNA]</scope>
    <source>
        <strain evidence="6 7">CJB-3</strain>
    </source>
</reference>
<dbReference type="Pfam" id="PF01832">
    <property type="entry name" value="Glucosaminidase"/>
    <property type="match status" value="1"/>
</dbReference>
<dbReference type="InterPro" id="IPR036779">
    <property type="entry name" value="LysM_dom_sf"/>
</dbReference>
<keyword evidence="2" id="KW-0081">Bacteriolytic enzyme</keyword>
<gene>
    <name evidence="6" type="ORF">WAE58_16685</name>
</gene>